<feature type="binding site" evidence="13">
    <location>
        <position position="387"/>
    </location>
    <ligand>
        <name>substrate</name>
    </ligand>
</feature>
<keyword evidence="9 14" id="KW-0786">Thiamine pyrophosphate</keyword>
<protein>
    <recommendedName>
        <fullName evidence="5 11">Transketolase</fullName>
        <ecNumber evidence="5 11">2.2.1.1</ecNumber>
    </recommendedName>
</protein>
<dbReference type="SMART" id="SM00861">
    <property type="entry name" value="Transket_pyr"/>
    <property type="match status" value="1"/>
</dbReference>
<dbReference type="FunFam" id="3.40.50.970:FF:000003">
    <property type="entry name" value="Transketolase"/>
    <property type="match status" value="1"/>
</dbReference>
<dbReference type="Pfam" id="PF22613">
    <property type="entry name" value="Transketolase_C_1"/>
    <property type="match status" value="1"/>
</dbReference>
<reference evidence="18" key="1">
    <citation type="journal article" date="2014" name="Int. J. Syst. Evol. Microbiol.">
        <title>Complete genome sequence of Corynebacterium casei LMG S-19264T (=DSM 44701T), isolated from a smear-ripened cheese.</title>
        <authorList>
            <consortium name="US DOE Joint Genome Institute (JGI-PGF)"/>
            <person name="Walter F."/>
            <person name="Albersmeier A."/>
            <person name="Kalinowski J."/>
            <person name="Ruckert C."/>
        </authorList>
    </citation>
    <scope>NUCLEOTIDE SEQUENCE</scope>
    <source>
        <strain evidence="18">CCM 7664</strain>
    </source>
</reference>
<feature type="binding site" evidence="14">
    <location>
        <position position="69"/>
    </location>
    <ligand>
        <name>thiamine diphosphate</name>
        <dbReference type="ChEBI" id="CHEBI:58937"/>
    </ligand>
</feature>
<feature type="domain" description="Transketolase-like pyrimidine-binding" evidence="17">
    <location>
        <begin position="357"/>
        <end position="527"/>
    </location>
</feature>
<dbReference type="CDD" id="cd07033">
    <property type="entry name" value="TPP_PYR_DXS_TK_like"/>
    <property type="match status" value="1"/>
</dbReference>
<feature type="binding site" evidence="14">
    <location>
        <position position="188"/>
    </location>
    <ligand>
        <name>thiamine diphosphate</name>
        <dbReference type="ChEBI" id="CHEBI:58937"/>
    </ligand>
</feature>
<evidence type="ECO:0000256" key="16">
    <source>
        <dbReference type="PIRSR" id="PIRSR605478-5"/>
    </source>
</evidence>
<feature type="binding site" evidence="15">
    <location>
        <position position="158"/>
    </location>
    <ligand>
        <name>Mg(2+)</name>
        <dbReference type="ChEBI" id="CHEBI:18420"/>
    </ligand>
</feature>
<dbReference type="InterPro" id="IPR005475">
    <property type="entry name" value="Transketolase-like_Pyr-bd"/>
</dbReference>
<reference evidence="18" key="2">
    <citation type="submission" date="2020-09" db="EMBL/GenBank/DDBJ databases">
        <authorList>
            <person name="Sun Q."/>
            <person name="Sedlacek I."/>
        </authorList>
    </citation>
    <scope>NUCLEOTIDE SEQUENCE</scope>
    <source>
        <strain evidence="18">CCM 7664</strain>
    </source>
</reference>
<dbReference type="EC" id="2.2.1.1" evidence="5 11"/>
<dbReference type="Pfam" id="PF02779">
    <property type="entry name" value="Transket_pyr"/>
    <property type="match status" value="1"/>
</dbReference>
<evidence type="ECO:0000256" key="6">
    <source>
        <dbReference type="ARBA" id="ARBA00022679"/>
    </source>
</evidence>
<accession>A0A8J3AWL2</accession>
<proteinExistence type="inferred from homology"/>
<dbReference type="InterPro" id="IPR005478">
    <property type="entry name" value="Transketolase_bac-like"/>
</dbReference>
<evidence type="ECO:0000256" key="8">
    <source>
        <dbReference type="ARBA" id="ARBA00022842"/>
    </source>
</evidence>
<dbReference type="EMBL" id="BMDP01000001">
    <property type="protein sequence ID" value="GGI53501.1"/>
    <property type="molecule type" value="Genomic_DNA"/>
</dbReference>
<dbReference type="GO" id="GO:0046872">
    <property type="term" value="F:metal ion binding"/>
    <property type="evidence" value="ECO:0007669"/>
    <property type="project" value="UniProtKB-KW"/>
</dbReference>
<dbReference type="RefSeq" id="WP_188419549.1">
    <property type="nucleotide sequence ID" value="NZ_BMDP01000001.1"/>
</dbReference>
<evidence type="ECO:0000256" key="15">
    <source>
        <dbReference type="PIRSR" id="PIRSR605478-4"/>
    </source>
</evidence>
<dbReference type="PROSITE" id="PS00801">
    <property type="entry name" value="TRANSKETOLASE_1"/>
    <property type="match status" value="1"/>
</dbReference>
<dbReference type="GO" id="GO:0004802">
    <property type="term" value="F:transketolase activity"/>
    <property type="evidence" value="ECO:0007669"/>
    <property type="project" value="UniProtKB-UniRule"/>
</dbReference>
<feature type="binding site" evidence="13">
    <location>
        <position position="522"/>
    </location>
    <ligand>
        <name>substrate</name>
    </ligand>
</feature>
<keyword evidence="8 15" id="KW-0460">Magnesium</keyword>
<evidence type="ECO:0000313" key="19">
    <source>
        <dbReference type="Proteomes" id="UP000627205"/>
    </source>
</evidence>
<evidence type="ECO:0000256" key="10">
    <source>
        <dbReference type="ARBA" id="ARBA00049473"/>
    </source>
</evidence>
<comment type="subunit">
    <text evidence="4">Homodimer.</text>
</comment>
<feature type="active site" description="Proton donor" evidence="12">
    <location>
        <position position="413"/>
    </location>
</feature>
<dbReference type="FunFam" id="3.40.50.920:FF:000003">
    <property type="entry name" value="Transketolase"/>
    <property type="match status" value="1"/>
</dbReference>
<organism evidence="18 19">
    <name type="scientific">Oxalicibacterium solurbis</name>
    <dbReference type="NCBI Taxonomy" id="69280"/>
    <lineage>
        <taxon>Bacteria</taxon>
        <taxon>Pseudomonadati</taxon>
        <taxon>Pseudomonadota</taxon>
        <taxon>Betaproteobacteria</taxon>
        <taxon>Burkholderiales</taxon>
        <taxon>Oxalobacteraceae</taxon>
        <taxon>Oxalicibacterium</taxon>
    </lineage>
</organism>
<evidence type="ECO:0000259" key="17">
    <source>
        <dbReference type="SMART" id="SM00861"/>
    </source>
</evidence>
<evidence type="ECO:0000313" key="18">
    <source>
        <dbReference type="EMBL" id="GGI53501.1"/>
    </source>
</evidence>
<comment type="cofactor">
    <cofactor evidence="14">
        <name>thiamine diphosphate</name>
        <dbReference type="ChEBI" id="CHEBI:58937"/>
    </cofactor>
    <text evidence="14">Binds 1 thiamine pyrophosphate per subunit. During the reaction, the substrate forms a covalent intermediate with the cofactor.</text>
</comment>
<comment type="cofactor">
    <cofactor evidence="1">
        <name>Ca(2+)</name>
        <dbReference type="ChEBI" id="CHEBI:29108"/>
    </cofactor>
</comment>
<dbReference type="GO" id="GO:0005829">
    <property type="term" value="C:cytosol"/>
    <property type="evidence" value="ECO:0007669"/>
    <property type="project" value="TreeGrafter"/>
</dbReference>
<keyword evidence="19" id="KW-1185">Reference proteome</keyword>
<dbReference type="InterPro" id="IPR049557">
    <property type="entry name" value="Transketolase_CS"/>
</dbReference>
<dbReference type="Proteomes" id="UP000627205">
    <property type="component" value="Unassembled WGS sequence"/>
</dbReference>
<feature type="binding site" evidence="13">
    <location>
        <position position="475"/>
    </location>
    <ligand>
        <name>substrate</name>
    </ligand>
</feature>
<comment type="similarity">
    <text evidence="3">Belongs to the transketolase family.</text>
</comment>
<dbReference type="InterPro" id="IPR029061">
    <property type="entry name" value="THDP-binding"/>
</dbReference>
<evidence type="ECO:0000256" key="1">
    <source>
        <dbReference type="ARBA" id="ARBA00001913"/>
    </source>
</evidence>
<dbReference type="InterPro" id="IPR005474">
    <property type="entry name" value="Transketolase_N"/>
</dbReference>
<dbReference type="CDD" id="cd02012">
    <property type="entry name" value="TPP_TK"/>
    <property type="match status" value="1"/>
</dbReference>
<feature type="binding site" evidence="13">
    <location>
        <position position="471"/>
    </location>
    <ligand>
        <name>substrate</name>
    </ligand>
</feature>
<feature type="site" description="Important for catalytic activity" evidence="16">
    <location>
        <position position="263"/>
    </location>
</feature>
<gene>
    <name evidence="18" type="primary">tktA</name>
    <name evidence="18" type="ORF">GCM10011430_06750</name>
</gene>
<evidence type="ECO:0000256" key="7">
    <source>
        <dbReference type="ARBA" id="ARBA00022723"/>
    </source>
</evidence>
<dbReference type="NCBIfam" id="TIGR00232">
    <property type="entry name" value="tktlase_bact"/>
    <property type="match status" value="1"/>
</dbReference>
<dbReference type="GO" id="GO:0009052">
    <property type="term" value="P:pentose-phosphate shunt, non-oxidative branch"/>
    <property type="evidence" value="ECO:0007669"/>
    <property type="project" value="UniProtKB-ARBA"/>
</dbReference>
<feature type="binding site" evidence="15">
    <location>
        <position position="190"/>
    </location>
    <ligand>
        <name>Mg(2+)</name>
        <dbReference type="ChEBI" id="CHEBI:18420"/>
    </ligand>
</feature>
<dbReference type="InterPro" id="IPR009014">
    <property type="entry name" value="Transketo_C/PFOR_II"/>
</dbReference>
<dbReference type="Gene3D" id="3.40.50.970">
    <property type="match status" value="2"/>
</dbReference>
<feature type="site" description="Important for catalytic activity" evidence="16">
    <location>
        <position position="29"/>
    </location>
</feature>
<keyword evidence="7 15" id="KW-0479">Metal-binding</keyword>
<feature type="binding site" evidence="14">
    <location>
        <begin position="117"/>
        <end position="119"/>
    </location>
    <ligand>
        <name>thiamine diphosphate</name>
        <dbReference type="ChEBI" id="CHEBI:58937"/>
    </ligand>
</feature>
<evidence type="ECO:0000256" key="14">
    <source>
        <dbReference type="PIRSR" id="PIRSR605478-3"/>
    </source>
</evidence>
<evidence type="ECO:0000256" key="12">
    <source>
        <dbReference type="PIRSR" id="PIRSR605478-1"/>
    </source>
</evidence>
<comment type="caution">
    <text evidence="18">The sequence shown here is derived from an EMBL/GenBank/DDBJ whole genome shotgun (WGS) entry which is preliminary data.</text>
</comment>
<sequence length="664" mass="71534">MTSTLPTNKMANAIRALAMDAVQKANSGHPGMPMGMAEIAVALWGNHYSHNPADPKWANRDRFVVSNGHGSMLHYALLHLTGYDLPMDELRNFRQLHSKTPGHPEVDITPGIETTTGPLGQGITNAVGMALAEKLLAAEFNRPGFDIIDHHTYVFLGDGCLMEGISHEACSLAGTLGLSKLIALYDDNGISIDGHVEGWFADDTPKRFEAYGWNVIRAVDGHDVAAVNAAITQTKKSDKPTLICCKTVIGKGSPNMAGTHNVHGAALGDKEIAATREAMGWSDAPFVIADDVYAAWDAKAKGLKAQGDWNAKLEAYAKEFPQQASELTRRMKGELPGDFDKAVDAYIAACVDKKETIATRKASQNAIQAYAQVLPEFLGGSADLTGSNLTNWKESVAVRANQPGNHINYGVREFGMSAIMNGIALHGGYLPFGATFLTFSDYSRNALRMAALMKIRSLFVFTHDSIGLGEDGPTHQSIEHVSSLRLIPNLDNWRPCDTVESAVAWQQAIKRHNGPSTLIFSRQNLPFQERSAEQIADIARGGYVLRDAKDAKVILIATGSEIELATKAAEQLAGHGVAARVVSMPSTDVFDRQDDAYKASVLTKGVPRVAIEAGVTDFWHKYVGLEGGVVGIDTFGESAPAGVLFKHFGFTVDNVIATVKKVLA</sequence>
<evidence type="ECO:0000256" key="2">
    <source>
        <dbReference type="ARBA" id="ARBA00001941"/>
    </source>
</evidence>
<feature type="binding site" evidence="14">
    <location>
        <position position="439"/>
    </location>
    <ligand>
        <name>thiamine diphosphate</name>
        <dbReference type="ChEBI" id="CHEBI:58937"/>
    </ligand>
</feature>
<feature type="binding site" evidence="13">
    <location>
        <position position="463"/>
    </location>
    <ligand>
        <name>substrate</name>
    </ligand>
</feature>
<feature type="binding site" evidence="13">
    <location>
        <position position="360"/>
    </location>
    <ligand>
        <name>substrate</name>
    </ligand>
</feature>
<dbReference type="FunFam" id="3.40.50.970:FF:000004">
    <property type="entry name" value="Transketolase"/>
    <property type="match status" value="1"/>
</dbReference>
<evidence type="ECO:0000256" key="4">
    <source>
        <dbReference type="ARBA" id="ARBA00011738"/>
    </source>
</evidence>
<comment type="catalytic activity">
    <reaction evidence="10">
        <text>D-sedoheptulose 7-phosphate + D-glyceraldehyde 3-phosphate = aldehydo-D-ribose 5-phosphate + D-xylulose 5-phosphate</text>
        <dbReference type="Rhea" id="RHEA:10508"/>
        <dbReference type="ChEBI" id="CHEBI:57483"/>
        <dbReference type="ChEBI" id="CHEBI:57737"/>
        <dbReference type="ChEBI" id="CHEBI:58273"/>
        <dbReference type="ChEBI" id="CHEBI:59776"/>
        <dbReference type="EC" id="2.2.1.1"/>
    </reaction>
</comment>
<evidence type="ECO:0000256" key="11">
    <source>
        <dbReference type="NCBIfam" id="TIGR00232"/>
    </source>
</evidence>
<evidence type="ECO:0000256" key="5">
    <source>
        <dbReference type="ARBA" id="ARBA00013152"/>
    </source>
</evidence>
<feature type="binding site" evidence="13">
    <location>
        <position position="29"/>
    </location>
    <ligand>
        <name>substrate</name>
    </ligand>
</feature>
<dbReference type="SUPFAM" id="SSF52518">
    <property type="entry name" value="Thiamin diphosphate-binding fold (THDP-binding)"/>
    <property type="match status" value="2"/>
</dbReference>
<dbReference type="Gene3D" id="3.40.50.920">
    <property type="match status" value="1"/>
</dbReference>
<evidence type="ECO:0000256" key="3">
    <source>
        <dbReference type="ARBA" id="ARBA00007131"/>
    </source>
</evidence>
<feature type="binding site" evidence="15">
    <location>
        <position position="188"/>
    </location>
    <ligand>
        <name>Mg(2+)</name>
        <dbReference type="ChEBI" id="CHEBI:18420"/>
    </ligand>
</feature>
<feature type="binding site" evidence="14">
    <location>
        <position position="159"/>
    </location>
    <ligand>
        <name>thiamine diphosphate</name>
        <dbReference type="ChEBI" id="CHEBI:58937"/>
    </ligand>
</feature>
<feature type="binding site" evidence="13">
    <location>
        <position position="263"/>
    </location>
    <ligand>
        <name>substrate</name>
    </ligand>
</feature>
<feature type="binding site" evidence="14">
    <location>
        <position position="263"/>
    </location>
    <ligand>
        <name>thiamine diphosphate</name>
        <dbReference type="ChEBI" id="CHEBI:58937"/>
    </ligand>
</feature>
<comment type="cofactor">
    <cofactor evidence="15">
        <name>Mg(2+)</name>
        <dbReference type="ChEBI" id="CHEBI:18420"/>
    </cofactor>
    <text evidence="15">Binds 1 Mg(2+) ion per subunit. Can also utilize other divalent metal cations, such as Ca(2+), Mn(2+) and Co(2+).</text>
</comment>
<evidence type="ECO:0000256" key="13">
    <source>
        <dbReference type="PIRSR" id="PIRSR605478-2"/>
    </source>
</evidence>
<dbReference type="PANTHER" id="PTHR43522">
    <property type="entry name" value="TRANSKETOLASE"/>
    <property type="match status" value="1"/>
</dbReference>
<dbReference type="Pfam" id="PF00456">
    <property type="entry name" value="Transketolase_N"/>
    <property type="match status" value="1"/>
</dbReference>
<dbReference type="PANTHER" id="PTHR43522:SF2">
    <property type="entry name" value="TRANSKETOLASE 1-RELATED"/>
    <property type="match status" value="1"/>
</dbReference>
<dbReference type="SUPFAM" id="SSF52922">
    <property type="entry name" value="TK C-terminal domain-like"/>
    <property type="match status" value="1"/>
</dbReference>
<dbReference type="InterPro" id="IPR033247">
    <property type="entry name" value="Transketolase_fam"/>
</dbReference>
<dbReference type="AlphaFoldDB" id="A0A8J3AWL2"/>
<name>A0A8J3AWL2_9BURK</name>
<comment type="cofactor">
    <cofactor evidence="2">
        <name>Co(2+)</name>
        <dbReference type="ChEBI" id="CHEBI:48828"/>
    </cofactor>
</comment>
<evidence type="ECO:0000256" key="9">
    <source>
        <dbReference type="ARBA" id="ARBA00023052"/>
    </source>
</evidence>
<dbReference type="InterPro" id="IPR055152">
    <property type="entry name" value="Transketolase-like_C_2"/>
</dbReference>
<keyword evidence="6" id="KW-0808">Transferase</keyword>